<dbReference type="EMBL" id="VIOS01000046">
    <property type="protein sequence ID" value="TQP12675.1"/>
    <property type="molecule type" value="Genomic_DNA"/>
</dbReference>
<name>A0A544C212_VIBCL</name>
<accession>A0A544C212</accession>
<sequence>MIVKEKTHIKTSNFKQDLGNQVEHDVAFYLRRHFSENESIFIYNDLRIEHKGEIAQIDHLVVYKKGFVIIESKSIKGTVQINKQLEWQRTVRGKWVGMPSPITQAEMQTKLLKALLNDNAEQLLEKILMLQGYFGGRCWDTLCAASNDAIIDRDNIPSKISPMIIKSEQIANRVEEIIASRSSILKPNPTFSDNELKNIKNFLIEAHKNPLIEDKKFTNKINKPDDITHQTETKINISNPWFICKECSSNNTSPKYGKFGYYVTCKDCNKNTSMNVACIKCGNRKTHVSKDKNTYTVSCECGHKVEYEYQSLEKTA</sequence>
<dbReference type="Proteomes" id="UP000319979">
    <property type="component" value="Unassembled WGS sequence"/>
</dbReference>
<dbReference type="PROSITE" id="PS50965">
    <property type="entry name" value="NERD"/>
    <property type="match status" value="1"/>
</dbReference>
<organism evidence="2 3">
    <name type="scientific">Vibrio cholerae</name>
    <dbReference type="NCBI Taxonomy" id="666"/>
    <lineage>
        <taxon>Bacteria</taxon>
        <taxon>Pseudomonadati</taxon>
        <taxon>Pseudomonadota</taxon>
        <taxon>Gammaproteobacteria</taxon>
        <taxon>Vibrionales</taxon>
        <taxon>Vibrionaceae</taxon>
        <taxon>Vibrio</taxon>
    </lineage>
</organism>
<feature type="domain" description="NERD" evidence="1">
    <location>
        <begin position="18"/>
        <end position="135"/>
    </location>
</feature>
<reference evidence="2 3" key="1">
    <citation type="submission" date="2019-07" db="EMBL/GenBank/DDBJ databases">
        <title>Phenotypic and genotypic antimicrobial resistance traits of Vibrio cholerae non-O1/non-O139 isolated from a large Austrian lake frequently associated with cases of infection.</title>
        <authorList>
            <person name="Lepuschitz S."/>
            <person name="Baron S."/>
            <person name="Larvor E."/>
            <person name="Granier S."/>
            <person name="Pretzer C."/>
            <person name="Mach R.L."/>
            <person name="Farnleitner A.H."/>
            <person name="Ruppitsch W."/>
            <person name="Pleininger S."/>
            <person name="Indra A."/>
            <person name="Kirschner A.K.T."/>
        </authorList>
    </citation>
    <scope>NUCLEOTIDE SEQUENCE [LARGE SCALE GENOMIC DNA]</scope>
    <source>
        <strain evidence="2 3">A12JL36W90</strain>
    </source>
</reference>
<dbReference type="InterPro" id="IPR011528">
    <property type="entry name" value="NERD"/>
</dbReference>
<evidence type="ECO:0000313" key="2">
    <source>
        <dbReference type="EMBL" id="TQP12675.1"/>
    </source>
</evidence>
<dbReference type="AlphaFoldDB" id="A0A544C212"/>
<dbReference type="RefSeq" id="WP_119091407.1">
    <property type="nucleotide sequence ID" value="NZ_CP132190.1"/>
</dbReference>
<comment type="caution">
    <text evidence="2">The sequence shown here is derived from an EMBL/GenBank/DDBJ whole genome shotgun (WGS) entry which is preliminary data.</text>
</comment>
<proteinExistence type="predicted"/>
<dbReference type="Pfam" id="PF08378">
    <property type="entry name" value="NERD"/>
    <property type="match status" value="1"/>
</dbReference>
<evidence type="ECO:0000313" key="3">
    <source>
        <dbReference type="Proteomes" id="UP000319979"/>
    </source>
</evidence>
<protein>
    <submittedName>
        <fullName evidence="2">NERD domain-containing protein</fullName>
    </submittedName>
</protein>
<gene>
    <name evidence="2" type="ORF">FLM02_12635</name>
</gene>
<evidence type="ECO:0000259" key="1">
    <source>
        <dbReference type="PROSITE" id="PS50965"/>
    </source>
</evidence>